<dbReference type="Pfam" id="PF13335">
    <property type="entry name" value="Mg_chelatase_C"/>
    <property type="match status" value="1"/>
</dbReference>
<dbReference type="AlphaFoldDB" id="A0A852T4H0"/>
<evidence type="ECO:0000313" key="4">
    <source>
        <dbReference type="Proteomes" id="UP000548423"/>
    </source>
</evidence>
<dbReference type="EMBL" id="JACCBX010000001">
    <property type="protein sequence ID" value="NYE03590.1"/>
    <property type="molecule type" value="Genomic_DNA"/>
</dbReference>
<reference evidence="4" key="2">
    <citation type="submission" date="2020-08" db="EMBL/GenBank/DDBJ databases">
        <title>The Agave Microbiome: Exploring the role of microbial communities in plant adaptations to desert environments.</title>
        <authorList>
            <person name="Partida-Martinez L.P."/>
        </authorList>
    </citation>
    <scope>NUCLEOTIDE SEQUENCE [LARGE SCALE GENOMIC DNA]</scope>
    <source>
        <strain evidence="4">AT2.8</strain>
    </source>
</reference>
<feature type="domain" description="Mg chelatase-related protein C-terminal" evidence="2">
    <location>
        <begin position="90"/>
        <end position="181"/>
    </location>
</feature>
<name>A0A852T4H0_9BACI</name>
<dbReference type="PANTHER" id="PTHR32039:SF7">
    <property type="entry name" value="COMPETENCE PROTEIN COMM"/>
    <property type="match status" value="1"/>
</dbReference>
<dbReference type="InterPro" id="IPR000523">
    <property type="entry name" value="Mg_chelatse_chII-like_cat_dom"/>
</dbReference>
<evidence type="ECO:0000313" key="3">
    <source>
        <dbReference type="EMBL" id="NYE03590.1"/>
    </source>
</evidence>
<comment type="caution">
    <text evidence="3">The sequence shown here is derived from an EMBL/GenBank/DDBJ whole genome shotgun (WGS) entry which is preliminary data.</text>
</comment>
<proteinExistence type="predicted"/>
<dbReference type="PANTHER" id="PTHR32039">
    <property type="entry name" value="MAGNESIUM-CHELATASE SUBUNIT CHLI"/>
    <property type="match status" value="1"/>
</dbReference>
<dbReference type="Pfam" id="PF01078">
    <property type="entry name" value="Mg_chelatase"/>
    <property type="match status" value="1"/>
</dbReference>
<gene>
    <name evidence="3" type="ORF">F4694_000309</name>
</gene>
<dbReference type="SUPFAM" id="SSF52540">
    <property type="entry name" value="P-loop containing nucleoside triphosphate hydrolases"/>
    <property type="match status" value="1"/>
</dbReference>
<evidence type="ECO:0000259" key="1">
    <source>
        <dbReference type="Pfam" id="PF01078"/>
    </source>
</evidence>
<accession>A0A852T4H0</accession>
<dbReference type="Gene3D" id="3.40.50.300">
    <property type="entry name" value="P-loop containing nucleotide triphosphate hydrolases"/>
    <property type="match status" value="1"/>
</dbReference>
<evidence type="ECO:0000259" key="2">
    <source>
        <dbReference type="Pfam" id="PF13335"/>
    </source>
</evidence>
<protein>
    <submittedName>
        <fullName evidence="3">Magnesium chelatase family protein</fullName>
    </submittedName>
</protein>
<dbReference type="InterPro" id="IPR025158">
    <property type="entry name" value="Mg_chelat-rel_C"/>
</dbReference>
<sequence>MLRQPFESGKITISRTHAILTYPATFILLAAMNPCPCGYADSNTHYCTCTPSQVQNYQNKISGPLRDRFDIRLTIKPVTLGREISKEEISSFVVKSRVEAARIRQYERYGKEICNSRVSYDILQKTSPLTKEQQKKIHQLSPKKDWSNRTQIKVIRLARTISDLEGKTAITDQSIWEAVNLH</sequence>
<organism evidence="3 4">
    <name type="scientific">Neobacillus niacini</name>
    <dbReference type="NCBI Taxonomy" id="86668"/>
    <lineage>
        <taxon>Bacteria</taxon>
        <taxon>Bacillati</taxon>
        <taxon>Bacillota</taxon>
        <taxon>Bacilli</taxon>
        <taxon>Bacillales</taxon>
        <taxon>Bacillaceae</taxon>
        <taxon>Neobacillus</taxon>
    </lineage>
</organism>
<dbReference type="InterPro" id="IPR027417">
    <property type="entry name" value="P-loop_NTPase"/>
</dbReference>
<reference evidence="4" key="1">
    <citation type="submission" date="2020-07" db="EMBL/GenBank/DDBJ databases">
        <authorList>
            <person name="Partida-Martinez L."/>
            <person name="Huntemann M."/>
            <person name="Clum A."/>
            <person name="Wang J."/>
            <person name="Palaniappan K."/>
            <person name="Ritter S."/>
            <person name="Chen I.-M."/>
            <person name="Stamatis D."/>
            <person name="Reddy T."/>
            <person name="O'Malley R."/>
            <person name="Daum C."/>
            <person name="Shapiro N."/>
            <person name="Ivanova N."/>
            <person name="Kyrpides N."/>
            <person name="Woyke T."/>
        </authorList>
    </citation>
    <scope>NUCLEOTIDE SEQUENCE [LARGE SCALE GENOMIC DNA]</scope>
    <source>
        <strain evidence="4">AT2.8</strain>
    </source>
</reference>
<dbReference type="Proteomes" id="UP000548423">
    <property type="component" value="Unassembled WGS sequence"/>
</dbReference>
<dbReference type="GO" id="GO:0005524">
    <property type="term" value="F:ATP binding"/>
    <property type="evidence" value="ECO:0007669"/>
    <property type="project" value="InterPro"/>
</dbReference>
<feature type="domain" description="Magnesium chelatase ChlI-like catalytic" evidence="1">
    <location>
        <begin position="1"/>
        <end position="79"/>
    </location>
</feature>
<dbReference type="InterPro" id="IPR045006">
    <property type="entry name" value="CHLI-like"/>
</dbReference>